<keyword evidence="1" id="KW-0812">Transmembrane</keyword>
<keyword evidence="1" id="KW-0472">Membrane</keyword>
<protein>
    <submittedName>
        <fullName evidence="2">Uncharacterized protein</fullName>
    </submittedName>
</protein>
<feature type="transmembrane region" description="Helical" evidence="1">
    <location>
        <begin position="41"/>
        <end position="62"/>
    </location>
</feature>
<accession>A0ABV2BD78</accession>
<dbReference type="EMBL" id="JBETVU010000013">
    <property type="protein sequence ID" value="MES5151087.1"/>
    <property type="molecule type" value="Genomic_DNA"/>
</dbReference>
<name>A0ABV2BD78_9LACO</name>
<keyword evidence="1" id="KW-1133">Transmembrane helix</keyword>
<evidence type="ECO:0000256" key="1">
    <source>
        <dbReference type="SAM" id="Phobius"/>
    </source>
</evidence>
<dbReference type="RefSeq" id="WP_133476382.1">
    <property type="nucleotide sequence ID" value="NZ_JBETVU010000013.1"/>
</dbReference>
<proteinExistence type="predicted"/>
<gene>
    <name evidence="2" type="ORF">ABVC42_14745</name>
</gene>
<evidence type="ECO:0000313" key="2">
    <source>
        <dbReference type="EMBL" id="MES5151087.1"/>
    </source>
</evidence>
<organism evidence="2 3">
    <name type="scientific">Lactobacillus crispatus</name>
    <dbReference type="NCBI Taxonomy" id="47770"/>
    <lineage>
        <taxon>Bacteria</taxon>
        <taxon>Bacillati</taxon>
        <taxon>Bacillota</taxon>
        <taxon>Bacilli</taxon>
        <taxon>Lactobacillales</taxon>
        <taxon>Lactobacillaceae</taxon>
        <taxon>Lactobacillus</taxon>
    </lineage>
</organism>
<comment type="caution">
    <text evidence="2">The sequence shown here is derived from an EMBL/GenBank/DDBJ whole genome shotgun (WGS) entry which is preliminary data.</text>
</comment>
<reference evidence="2" key="1">
    <citation type="submission" date="2024-06" db="EMBL/GenBank/DDBJ databases">
        <title>Vaginal Lactobacillus fatty acid response mechanisms reveal a metabolite-targeted strategy for bacterial vaginosis treatment.</title>
        <authorList>
            <person name="Zhu M."/>
            <person name="Blainey P.C."/>
            <person name="Bloom S.M."/>
            <person name="Kwon D.S."/>
        </authorList>
    </citation>
    <scope>NUCLEOTIDE SEQUENCE</scope>
    <source>
        <strain evidence="2">194_F1_1</strain>
    </source>
</reference>
<evidence type="ECO:0000313" key="3">
    <source>
        <dbReference type="Proteomes" id="UP001434419"/>
    </source>
</evidence>
<keyword evidence="3" id="KW-1185">Reference proteome</keyword>
<dbReference type="Proteomes" id="UP001434419">
    <property type="component" value="Unassembled WGS sequence"/>
</dbReference>
<sequence length="63" mass="7349">MNKKRKNKKQTPSWWLALALGNDEGSHILPIPKNLHNFLETIYWMALGLAIIRFILILLFGLF</sequence>